<dbReference type="Proteomes" id="UP001180845">
    <property type="component" value="Unassembled WGS sequence"/>
</dbReference>
<evidence type="ECO:0000256" key="3">
    <source>
        <dbReference type="ARBA" id="ARBA00022827"/>
    </source>
</evidence>
<dbReference type="InterPro" id="IPR036188">
    <property type="entry name" value="FAD/NAD-bd_sf"/>
</dbReference>
<reference evidence="7" key="1">
    <citation type="submission" date="2023-07" db="EMBL/GenBank/DDBJ databases">
        <title>Sequencing the genomes of 1000 actinobacteria strains.</title>
        <authorList>
            <person name="Klenk H.-P."/>
        </authorList>
    </citation>
    <scope>NUCLEOTIDE SEQUENCE</scope>
    <source>
        <strain evidence="7">DSM 45977</strain>
    </source>
</reference>
<feature type="region of interest" description="Disordered" evidence="5">
    <location>
        <begin position="187"/>
        <end position="223"/>
    </location>
</feature>
<dbReference type="Gene3D" id="3.50.50.60">
    <property type="entry name" value="FAD/NAD(P)-binding domain"/>
    <property type="match status" value="2"/>
</dbReference>
<evidence type="ECO:0000313" key="7">
    <source>
        <dbReference type="EMBL" id="MDR7303947.1"/>
    </source>
</evidence>
<evidence type="ECO:0000256" key="2">
    <source>
        <dbReference type="ARBA" id="ARBA00022630"/>
    </source>
</evidence>
<keyword evidence="4 7" id="KW-0560">Oxidoreductase</keyword>
<gene>
    <name evidence="7" type="ORF">JOF55_004128</name>
</gene>
<dbReference type="RefSeq" id="WP_310276860.1">
    <property type="nucleotide sequence ID" value="NZ_JAVDXW010000001.1"/>
</dbReference>
<dbReference type="AlphaFoldDB" id="A0AAE3ZFI0"/>
<dbReference type="InterPro" id="IPR027477">
    <property type="entry name" value="Succ_DH/fumarate_Rdtase_cat_sf"/>
</dbReference>
<evidence type="ECO:0000256" key="5">
    <source>
        <dbReference type="SAM" id="MobiDB-lite"/>
    </source>
</evidence>
<feature type="domain" description="FAD-dependent oxidoreductase 2 FAD-binding" evidence="6">
    <location>
        <begin position="17"/>
        <end position="542"/>
    </location>
</feature>
<dbReference type="Pfam" id="PF00890">
    <property type="entry name" value="FAD_binding_2"/>
    <property type="match status" value="1"/>
</dbReference>
<dbReference type="SUPFAM" id="SSF56425">
    <property type="entry name" value="Succinate dehydrogenase/fumarate reductase flavoprotein, catalytic domain"/>
    <property type="match status" value="1"/>
</dbReference>
<evidence type="ECO:0000256" key="4">
    <source>
        <dbReference type="ARBA" id="ARBA00023002"/>
    </source>
</evidence>
<dbReference type="PANTHER" id="PTHR43400">
    <property type="entry name" value="FUMARATE REDUCTASE"/>
    <property type="match status" value="1"/>
</dbReference>
<dbReference type="EMBL" id="JAVDXW010000001">
    <property type="protein sequence ID" value="MDR7303947.1"/>
    <property type="molecule type" value="Genomic_DNA"/>
</dbReference>
<dbReference type="InterPro" id="IPR003953">
    <property type="entry name" value="FAD-dep_OxRdtase_2_FAD-bd"/>
</dbReference>
<keyword evidence="3" id="KW-0274">FAD</keyword>
<comment type="caution">
    <text evidence="7">The sequence shown here is derived from an EMBL/GenBank/DDBJ whole genome shotgun (WGS) entry which is preliminary data.</text>
</comment>
<dbReference type="PANTHER" id="PTHR43400:SF10">
    <property type="entry name" value="3-OXOSTEROID 1-DEHYDROGENASE"/>
    <property type="match status" value="1"/>
</dbReference>
<comment type="cofactor">
    <cofactor evidence="1">
        <name>FAD</name>
        <dbReference type="ChEBI" id="CHEBI:57692"/>
    </cofactor>
</comment>
<sequence length="570" mass="60884">MTNHRTNETETSAKQPVVVVGAGLSGLATALGAALNGCSVTIFEADELVGGAAAYSGGQVWVGANHVAEREEIADDLDTAERYVRDIGRDHPEVRDEQAMHRWLTMAPVATRYWEDVGAINWTVIPGLADYHGEADGALDAGRYLTNEVIDGSMLGQWRERLRVSPYFPVGTTYADMFVKGRRLTHVDEGDNDDEPGQAGMNAFGLSGRHDQPPETAAEESDPLTFGTGVVASFLTRVLKEDHIEILPSHPVTELLRDERGRVVGARAEGPNGRVERHGAVVLATSSYDWDPELVRELLNLAPEDFGSVAPDSLRGDGIKLARSVGGAVARIPATSVPMLPGWRSEVGTGFAYGPEYAMPHTMIVDKSGKRYCNDSYWVDIVAKTMDPDDPHLPFFLVWDEQHHRKYGLSATPPGGEYPDGLVTSAPSLRELGEALGIDGEQLEATAAHYSANAARGEDPEFGRGTVDYVRRFAGDPEHGPNPVLGTITEPPFHGLKLKFVGTGIGSSGIHIDGDGHVLDEAGAAVPGLYAAGSCAAMTTMGSGYNSGFALGRGITLAYLVSNELGGVRS</sequence>
<evidence type="ECO:0000259" key="6">
    <source>
        <dbReference type="Pfam" id="PF00890"/>
    </source>
</evidence>
<keyword evidence="2" id="KW-0285">Flavoprotein</keyword>
<accession>A0AAE3ZFI0</accession>
<dbReference type="EC" id="1.3.99.4" evidence="7"/>
<dbReference type="SUPFAM" id="SSF51905">
    <property type="entry name" value="FAD/NAD(P)-binding domain"/>
    <property type="match status" value="1"/>
</dbReference>
<dbReference type="InterPro" id="IPR050315">
    <property type="entry name" value="FAD-oxidoreductase_2"/>
</dbReference>
<keyword evidence="8" id="KW-1185">Reference proteome</keyword>
<dbReference type="Gene3D" id="3.90.700.10">
    <property type="entry name" value="Succinate dehydrogenase/fumarate reductase flavoprotein, catalytic domain"/>
    <property type="match status" value="1"/>
</dbReference>
<evidence type="ECO:0000256" key="1">
    <source>
        <dbReference type="ARBA" id="ARBA00001974"/>
    </source>
</evidence>
<name>A0AAE3ZFI0_9ACTN</name>
<organism evidence="7 8">
    <name type="scientific">Haloactinomyces albus</name>
    <dbReference type="NCBI Taxonomy" id="1352928"/>
    <lineage>
        <taxon>Bacteria</taxon>
        <taxon>Bacillati</taxon>
        <taxon>Actinomycetota</taxon>
        <taxon>Actinomycetes</taxon>
        <taxon>Actinopolysporales</taxon>
        <taxon>Actinopolysporaceae</taxon>
        <taxon>Haloactinomyces</taxon>
    </lineage>
</organism>
<dbReference type="GO" id="GO:0047571">
    <property type="term" value="F:3-oxosteroid 1-dehydrogenase activity"/>
    <property type="evidence" value="ECO:0007669"/>
    <property type="project" value="UniProtKB-EC"/>
</dbReference>
<dbReference type="GO" id="GO:0008202">
    <property type="term" value="P:steroid metabolic process"/>
    <property type="evidence" value="ECO:0007669"/>
    <property type="project" value="UniProtKB-ARBA"/>
</dbReference>
<proteinExistence type="predicted"/>
<protein>
    <submittedName>
        <fullName evidence="7">3-oxosteroid 1-dehydrogenase</fullName>
        <ecNumber evidence="7">1.3.99.4</ecNumber>
    </submittedName>
</protein>
<evidence type="ECO:0000313" key="8">
    <source>
        <dbReference type="Proteomes" id="UP001180845"/>
    </source>
</evidence>